<accession>A0A9N9S8S8</accession>
<name>A0A9N9S8S8_9DIPT</name>
<feature type="compositionally biased region" description="Basic and acidic residues" evidence="7">
    <location>
        <begin position="472"/>
        <end position="497"/>
    </location>
</feature>
<dbReference type="GO" id="GO:0098700">
    <property type="term" value="P:neurotransmitter loading into synaptic vesicle"/>
    <property type="evidence" value="ECO:0007669"/>
    <property type="project" value="TreeGrafter"/>
</dbReference>
<keyword evidence="5 8" id="KW-1133">Transmembrane helix</keyword>
<dbReference type="InterPro" id="IPR050382">
    <property type="entry name" value="MFS_Na/Anion_cotransporter"/>
</dbReference>
<dbReference type="InterPro" id="IPR011701">
    <property type="entry name" value="MFS"/>
</dbReference>
<dbReference type="OrthoDB" id="2985014at2759"/>
<dbReference type="GO" id="GO:0005313">
    <property type="term" value="F:L-glutamate transmembrane transporter activity"/>
    <property type="evidence" value="ECO:0007669"/>
    <property type="project" value="TreeGrafter"/>
</dbReference>
<feature type="region of interest" description="Disordered" evidence="7">
    <location>
        <begin position="471"/>
        <end position="497"/>
    </location>
</feature>
<dbReference type="AlphaFoldDB" id="A0A9N9S8S8"/>
<feature type="transmembrane region" description="Helical" evidence="8">
    <location>
        <begin position="182"/>
        <end position="200"/>
    </location>
</feature>
<dbReference type="GO" id="GO:0015293">
    <property type="term" value="F:symporter activity"/>
    <property type="evidence" value="ECO:0007669"/>
    <property type="project" value="UniProtKB-KW"/>
</dbReference>
<feature type="transmembrane region" description="Helical" evidence="8">
    <location>
        <begin position="123"/>
        <end position="141"/>
    </location>
</feature>
<keyword evidence="2" id="KW-0813">Transport</keyword>
<gene>
    <name evidence="9" type="ORF">CHIRRI_LOCUS14320</name>
</gene>
<dbReference type="EMBL" id="OU895880">
    <property type="protein sequence ID" value="CAG9811512.1"/>
    <property type="molecule type" value="Genomic_DNA"/>
</dbReference>
<evidence type="ECO:0008006" key="11">
    <source>
        <dbReference type="Google" id="ProtNLM"/>
    </source>
</evidence>
<feature type="transmembrane region" description="Helical" evidence="8">
    <location>
        <begin position="408"/>
        <end position="428"/>
    </location>
</feature>
<evidence type="ECO:0000256" key="7">
    <source>
        <dbReference type="SAM" id="MobiDB-lite"/>
    </source>
</evidence>
<dbReference type="PANTHER" id="PTHR11662:SF456">
    <property type="entry name" value="VESICULAR GLUTAMATE TRANSPORTER, ISOFORM A"/>
    <property type="match status" value="1"/>
</dbReference>
<feature type="transmembrane region" description="Helical" evidence="8">
    <location>
        <begin position="212"/>
        <end position="232"/>
    </location>
</feature>
<feature type="transmembrane region" description="Helical" evidence="8">
    <location>
        <begin position="373"/>
        <end position="396"/>
    </location>
</feature>
<dbReference type="PANTHER" id="PTHR11662">
    <property type="entry name" value="SOLUTE CARRIER FAMILY 17"/>
    <property type="match status" value="1"/>
</dbReference>
<dbReference type="GO" id="GO:0030672">
    <property type="term" value="C:synaptic vesicle membrane"/>
    <property type="evidence" value="ECO:0007669"/>
    <property type="project" value="TreeGrafter"/>
</dbReference>
<dbReference type="GO" id="GO:0050803">
    <property type="term" value="P:regulation of synapse structure or activity"/>
    <property type="evidence" value="ECO:0007669"/>
    <property type="project" value="TreeGrafter"/>
</dbReference>
<feature type="transmembrane region" description="Helical" evidence="8">
    <location>
        <begin position="313"/>
        <end position="336"/>
    </location>
</feature>
<feature type="transmembrane region" description="Helical" evidence="8">
    <location>
        <begin position="270"/>
        <end position="293"/>
    </location>
</feature>
<feature type="transmembrane region" description="Helical" evidence="8">
    <location>
        <begin position="348"/>
        <end position="367"/>
    </location>
</feature>
<feature type="transmembrane region" description="Helical" evidence="8">
    <location>
        <begin position="147"/>
        <end position="170"/>
    </location>
</feature>
<evidence type="ECO:0000256" key="5">
    <source>
        <dbReference type="ARBA" id="ARBA00022989"/>
    </source>
</evidence>
<evidence type="ECO:0000256" key="1">
    <source>
        <dbReference type="ARBA" id="ARBA00004141"/>
    </source>
</evidence>
<evidence type="ECO:0000256" key="4">
    <source>
        <dbReference type="ARBA" id="ARBA00022847"/>
    </source>
</evidence>
<dbReference type="SUPFAM" id="SSF103473">
    <property type="entry name" value="MFS general substrate transporter"/>
    <property type="match status" value="1"/>
</dbReference>
<evidence type="ECO:0000313" key="10">
    <source>
        <dbReference type="Proteomes" id="UP001153620"/>
    </source>
</evidence>
<evidence type="ECO:0000256" key="3">
    <source>
        <dbReference type="ARBA" id="ARBA00022692"/>
    </source>
</evidence>
<evidence type="ECO:0000256" key="8">
    <source>
        <dbReference type="SAM" id="Phobius"/>
    </source>
</evidence>
<feature type="transmembrane region" description="Helical" evidence="8">
    <location>
        <begin position="50"/>
        <end position="68"/>
    </location>
</feature>
<comment type="subcellular location">
    <subcellularLocation>
        <location evidence="1">Membrane</location>
        <topology evidence="1">Multi-pass membrane protein</topology>
    </subcellularLocation>
</comment>
<keyword evidence="6 8" id="KW-0472">Membrane</keyword>
<dbReference type="GO" id="GO:0035249">
    <property type="term" value="P:synaptic transmission, glutamatergic"/>
    <property type="evidence" value="ECO:0007669"/>
    <property type="project" value="TreeGrafter"/>
</dbReference>
<dbReference type="Pfam" id="PF07690">
    <property type="entry name" value="MFS_1"/>
    <property type="match status" value="1"/>
</dbReference>
<proteinExistence type="predicted"/>
<keyword evidence="10" id="KW-1185">Reference proteome</keyword>
<dbReference type="Gene3D" id="1.20.1250.20">
    <property type="entry name" value="MFS general substrate transporter like domains"/>
    <property type="match status" value="2"/>
</dbReference>
<keyword evidence="4" id="KW-0769">Symport</keyword>
<dbReference type="FunFam" id="1.20.1250.20:FF:000003">
    <property type="entry name" value="Solute carrier family 17 member 3"/>
    <property type="match status" value="1"/>
</dbReference>
<dbReference type="GO" id="GO:0060076">
    <property type="term" value="C:excitatory synapse"/>
    <property type="evidence" value="ECO:0007669"/>
    <property type="project" value="TreeGrafter"/>
</dbReference>
<evidence type="ECO:0000313" key="9">
    <source>
        <dbReference type="EMBL" id="CAG9811512.1"/>
    </source>
</evidence>
<reference evidence="9" key="2">
    <citation type="submission" date="2022-10" db="EMBL/GenBank/DDBJ databases">
        <authorList>
            <consortium name="ENA_rothamsted_submissions"/>
            <consortium name="culmorum"/>
            <person name="King R."/>
        </authorList>
    </citation>
    <scope>NUCLEOTIDE SEQUENCE</scope>
</reference>
<keyword evidence="3 8" id="KW-0812">Transmembrane</keyword>
<feature type="transmembrane region" description="Helical" evidence="8">
    <location>
        <begin position="440"/>
        <end position="462"/>
    </location>
</feature>
<organism evidence="9 10">
    <name type="scientific">Chironomus riparius</name>
    <dbReference type="NCBI Taxonomy" id="315576"/>
    <lineage>
        <taxon>Eukaryota</taxon>
        <taxon>Metazoa</taxon>
        <taxon>Ecdysozoa</taxon>
        <taxon>Arthropoda</taxon>
        <taxon>Hexapoda</taxon>
        <taxon>Insecta</taxon>
        <taxon>Pterygota</taxon>
        <taxon>Neoptera</taxon>
        <taxon>Endopterygota</taxon>
        <taxon>Diptera</taxon>
        <taxon>Nematocera</taxon>
        <taxon>Chironomoidea</taxon>
        <taxon>Chironomidae</taxon>
        <taxon>Chironominae</taxon>
        <taxon>Chironomus</taxon>
    </lineage>
</organism>
<evidence type="ECO:0000256" key="2">
    <source>
        <dbReference type="ARBA" id="ARBA00022448"/>
    </source>
</evidence>
<dbReference type="GO" id="GO:0005326">
    <property type="term" value="F:neurotransmitter transmembrane transporter activity"/>
    <property type="evidence" value="ECO:0007669"/>
    <property type="project" value="TreeGrafter"/>
</dbReference>
<sequence length="497" mass="56071">MPNSGKYKRKNEDNSPEPESQVPFEAFIRPPLRAIDKYAEPKISWLSHRYTVAVMAFLGFAVIYGTRFNLMMARMYFDNIKPENETRLHWSTANNLDSFSLLSNLVAQLPGGLLAYKFPSNKVFGLGVVCSAVLNILIPLVTEHQKILVTFYFLQGFAQGLTIPALFGIWRFWSPTFDRSKLTTIALSGMYAGMMLGTIICEHLSTSIHPTIMFIFFGLLGIVWFGFWYWLVLEKPRNHPTITEQELMYIEKSLGESAKHQVPCIPWIKILTSLPVFAIVIATFCQKWSYYTLGYYQSRFFRHTFSFKINEDGLIAILPYIIMLIILPLGGFLSDFLRQKRILSTTNVRKIFLCVSFIVQGVCLLYLPNVHTAPRALLLILGCKAMSGFAVSGFIVNHLDIAPRYASIIIGISNTVGFVAGIACPILTDLMRFDQTDKGVWSTVFSSAGGLLIAGAVLYVILSSGQLQSWAEPKREEQKDLSEIPEENSLRNDTKEV</sequence>
<dbReference type="Proteomes" id="UP001153620">
    <property type="component" value="Chromosome 4"/>
</dbReference>
<reference evidence="9" key="1">
    <citation type="submission" date="2022-01" db="EMBL/GenBank/DDBJ databases">
        <authorList>
            <person name="King R."/>
        </authorList>
    </citation>
    <scope>NUCLEOTIDE SEQUENCE</scope>
</reference>
<feature type="region of interest" description="Disordered" evidence="7">
    <location>
        <begin position="1"/>
        <end position="21"/>
    </location>
</feature>
<protein>
    <recommendedName>
        <fullName evidence="11">Major facilitator superfamily (MFS) profile domain-containing protein</fullName>
    </recommendedName>
</protein>
<dbReference type="InterPro" id="IPR036259">
    <property type="entry name" value="MFS_trans_sf"/>
</dbReference>
<evidence type="ECO:0000256" key="6">
    <source>
        <dbReference type="ARBA" id="ARBA00023136"/>
    </source>
</evidence>